<keyword evidence="2" id="KW-0677">Repeat</keyword>
<dbReference type="Gene3D" id="2.130.10.10">
    <property type="entry name" value="YVTN repeat-like/Quinoprotein amine dehydrogenase"/>
    <property type="match status" value="1"/>
</dbReference>
<keyword evidence="1 3" id="KW-0853">WD repeat</keyword>
<dbReference type="SMART" id="SM00320">
    <property type="entry name" value="WD40"/>
    <property type="match status" value="2"/>
</dbReference>
<dbReference type="Pfam" id="PF00400">
    <property type="entry name" value="WD40"/>
    <property type="match status" value="3"/>
</dbReference>
<organism evidence="4 5">
    <name type="scientific">Hydnum rufescens UP504</name>
    <dbReference type="NCBI Taxonomy" id="1448309"/>
    <lineage>
        <taxon>Eukaryota</taxon>
        <taxon>Fungi</taxon>
        <taxon>Dikarya</taxon>
        <taxon>Basidiomycota</taxon>
        <taxon>Agaricomycotina</taxon>
        <taxon>Agaricomycetes</taxon>
        <taxon>Cantharellales</taxon>
        <taxon>Hydnaceae</taxon>
        <taxon>Hydnum</taxon>
    </lineage>
</organism>
<dbReference type="AlphaFoldDB" id="A0A9P6AFE5"/>
<evidence type="ECO:0000256" key="2">
    <source>
        <dbReference type="ARBA" id="ARBA00022737"/>
    </source>
</evidence>
<dbReference type="EMBL" id="MU129252">
    <property type="protein sequence ID" value="KAF9504194.1"/>
    <property type="molecule type" value="Genomic_DNA"/>
</dbReference>
<keyword evidence="5" id="KW-1185">Reference proteome</keyword>
<dbReference type="InterPro" id="IPR001680">
    <property type="entry name" value="WD40_rpt"/>
</dbReference>
<dbReference type="PROSITE" id="PS50082">
    <property type="entry name" value="WD_REPEATS_2"/>
    <property type="match status" value="2"/>
</dbReference>
<feature type="repeat" description="WD" evidence="3">
    <location>
        <begin position="1"/>
        <end position="30"/>
    </location>
</feature>
<dbReference type="SUPFAM" id="SSF50978">
    <property type="entry name" value="WD40 repeat-like"/>
    <property type="match status" value="1"/>
</dbReference>
<reference evidence="4" key="1">
    <citation type="journal article" date="2020" name="Nat. Commun.">
        <title>Large-scale genome sequencing of mycorrhizal fungi provides insights into the early evolution of symbiotic traits.</title>
        <authorList>
            <person name="Miyauchi S."/>
            <person name="Kiss E."/>
            <person name="Kuo A."/>
            <person name="Drula E."/>
            <person name="Kohler A."/>
            <person name="Sanchez-Garcia M."/>
            <person name="Morin E."/>
            <person name="Andreopoulos B."/>
            <person name="Barry K.W."/>
            <person name="Bonito G."/>
            <person name="Buee M."/>
            <person name="Carver A."/>
            <person name="Chen C."/>
            <person name="Cichocki N."/>
            <person name="Clum A."/>
            <person name="Culley D."/>
            <person name="Crous P.W."/>
            <person name="Fauchery L."/>
            <person name="Girlanda M."/>
            <person name="Hayes R.D."/>
            <person name="Keri Z."/>
            <person name="LaButti K."/>
            <person name="Lipzen A."/>
            <person name="Lombard V."/>
            <person name="Magnuson J."/>
            <person name="Maillard F."/>
            <person name="Murat C."/>
            <person name="Nolan M."/>
            <person name="Ohm R.A."/>
            <person name="Pangilinan J."/>
            <person name="Pereira M.F."/>
            <person name="Perotto S."/>
            <person name="Peter M."/>
            <person name="Pfister S."/>
            <person name="Riley R."/>
            <person name="Sitrit Y."/>
            <person name="Stielow J.B."/>
            <person name="Szollosi G."/>
            <person name="Zifcakova L."/>
            <person name="Stursova M."/>
            <person name="Spatafora J.W."/>
            <person name="Tedersoo L."/>
            <person name="Vaario L.M."/>
            <person name="Yamada A."/>
            <person name="Yan M."/>
            <person name="Wang P."/>
            <person name="Xu J."/>
            <person name="Bruns T."/>
            <person name="Baldrian P."/>
            <person name="Vilgalys R."/>
            <person name="Dunand C."/>
            <person name="Henrissat B."/>
            <person name="Grigoriev I.V."/>
            <person name="Hibbett D."/>
            <person name="Nagy L.G."/>
            <person name="Martin F.M."/>
        </authorList>
    </citation>
    <scope>NUCLEOTIDE SEQUENCE</scope>
    <source>
        <strain evidence="4">UP504</strain>
    </source>
</reference>
<evidence type="ECO:0000256" key="1">
    <source>
        <dbReference type="ARBA" id="ARBA00022574"/>
    </source>
</evidence>
<dbReference type="PROSITE" id="PS00678">
    <property type="entry name" value="WD_REPEATS_1"/>
    <property type="match status" value="1"/>
</dbReference>
<dbReference type="Proteomes" id="UP000886523">
    <property type="component" value="Unassembled WGS sequence"/>
</dbReference>
<dbReference type="OrthoDB" id="6262491at2759"/>
<gene>
    <name evidence="4" type="ORF">BS47DRAFT_1308606</name>
</gene>
<evidence type="ECO:0000256" key="3">
    <source>
        <dbReference type="PROSITE-ProRule" id="PRU00221"/>
    </source>
</evidence>
<dbReference type="InterPro" id="IPR015943">
    <property type="entry name" value="WD40/YVTN_repeat-like_dom_sf"/>
</dbReference>
<protein>
    <recommendedName>
        <fullName evidence="6">WD40 repeat-like protein</fullName>
    </recommendedName>
</protein>
<accession>A0A9P6AFE5</accession>
<feature type="repeat" description="WD" evidence="3">
    <location>
        <begin position="31"/>
        <end position="72"/>
    </location>
</feature>
<dbReference type="InterPro" id="IPR036322">
    <property type="entry name" value="WD40_repeat_dom_sf"/>
</dbReference>
<dbReference type="PANTHER" id="PTHR19848">
    <property type="entry name" value="WD40 REPEAT PROTEIN"/>
    <property type="match status" value="1"/>
</dbReference>
<feature type="non-terminal residue" evidence="4">
    <location>
        <position position="1"/>
    </location>
</feature>
<evidence type="ECO:0008006" key="6">
    <source>
        <dbReference type="Google" id="ProtNLM"/>
    </source>
</evidence>
<dbReference type="InterPro" id="IPR019775">
    <property type="entry name" value="WD40_repeat_CS"/>
</dbReference>
<name>A0A9P6AFE5_9AGAM</name>
<proteinExistence type="predicted"/>
<evidence type="ECO:0000313" key="5">
    <source>
        <dbReference type="Proteomes" id="UP000886523"/>
    </source>
</evidence>
<evidence type="ECO:0000313" key="4">
    <source>
        <dbReference type="EMBL" id="KAF9504194.1"/>
    </source>
</evidence>
<comment type="caution">
    <text evidence="4">The sequence shown here is derived from an EMBL/GenBank/DDBJ whole genome shotgun (WGS) entry which is preliminary data.</text>
</comment>
<dbReference type="PANTHER" id="PTHR19848:SF8">
    <property type="entry name" value="F-BOX AND WD REPEAT DOMAIN CONTAINING 7"/>
    <property type="match status" value="1"/>
</dbReference>
<sequence>FSPDRLHLASGSVDHTIQLWDLRSGVSIIKLEGHSDQVNTIAFSPEGLCLASCSDDQTVQLWDPMSGTSITTLEGHFHPVLELAFSLDGGTLISQSKKETFIWDLTSQPSHCLSPVVTPRLFVDMTQLFWYHQDQWIQVLQDGHARWICYIPPCHQPSTNIVVLIQQTYSQVVVGCDDGHMIILAVPHHLFSQYLSEEPV</sequence>
<dbReference type="PROSITE" id="PS50294">
    <property type="entry name" value="WD_REPEATS_REGION"/>
    <property type="match status" value="2"/>
</dbReference>